<dbReference type="InterPro" id="IPR005807">
    <property type="entry name" value="SecE_bac"/>
</dbReference>
<comment type="subcellular location">
    <subcellularLocation>
        <location evidence="9">Cell membrane</location>
        <topology evidence="9">Single-pass membrane protein</topology>
    </subcellularLocation>
    <subcellularLocation>
        <location evidence="1">Membrane</location>
    </subcellularLocation>
</comment>
<evidence type="ECO:0000256" key="9">
    <source>
        <dbReference type="HAMAP-Rule" id="MF_00422"/>
    </source>
</evidence>
<dbReference type="PANTHER" id="PTHR33910">
    <property type="entry name" value="PROTEIN TRANSLOCASE SUBUNIT SECE"/>
    <property type="match status" value="1"/>
</dbReference>
<evidence type="ECO:0000313" key="11">
    <source>
        <dbReference type="Proteomes" id="UP000230184"/>
    </source>
</evidence>
<dbReference type="EMBL" id="PEWY01000030">
    <property type="protein sequence ID" value="PIU37393.1"/>
    <property type="molecule type" value="Genomic_DNA"/>
</dbReference>
<evidence type="ECO:0000256" key="6">
    <source>
        <dbReference type="ARBA" id="ARBA00022989"/>
    </source>
</evidence>
<accession>A0A2M6YV57</accession>
<comment type="caution">
    <text evidence="10">The sequence shown here is derived from an EMBL/GenBank/DDBJ whole genome shotgun (WGS) entry which is preliminary data.</text>
</comment>
<gene>
    <name evidence="9" type="primary">secE</name>
    <name evidence="10" type="ORF">COT02_01140</name>
</gene>
<sequence length="68" mass="7676">MTNNQNQKVNPNFATDVVNELKKVTWPTKAETIRLTMIVIIVSLIIGTYVGIIDILLAKGLEFVTKFR</sequence>
<dbReference type="GO" id="GO:0065002">
    <property type="term" value="P:intracellular protein transmembrane transport"/>
    <property type="evidence" value="ECO:0007669"/>
    <property type="project" value="UniProtKB-UniRule"/>
</dbReference>
<organism evidence="10 11">
    <name type="scientific">Candidatus Roizmanbacteria bacterium CG07_land_8_20_14_0_80_34_15</name>
    <dbReference type="NCBI Taxonomy" id="1974849"/>
    <lineage>
        <taxon>Bacteria</taxon>
        <taxon>Candidatus Roizmaniibacteriota</taxon>
    </lineage>
</organism>
<comment type="function">
    <text evidence="9">Essential subunit of the Sec protein translocation channel SecYEG. Clamps together the 2 halves of SecY. May contact the channel plug during translocation.</text>
</comment>
<dbReference type="GO" id="GO:0009306">
    <property type="term" value="P:protein secretion"/>
    <property type="evidence" value="ECO:0007669"/>
    <property type="project" value="UniProtKB-UniRule"/>
</dbReference>
<dbReference type="NCBIfam" id="TIGR00964">
    <property type="entry name" value="secE_bact"/>
    <property type="match status" value="1"/>
</dbReference>
<dbReference type="GO" id="GO:0006605">
    <property type="term" value="P:protein targeting"/>
    <property type="evidence" value="ECO:0007669"/>
    <property type="project" value="UniProtKB-UniRule"/>
</dbReference>
<evidence type="ECO:0000313" key="10">
    <source>
        <dbReference type="EMBL" id="PIU37393.1"/>
    </source>
</evidence>
<dbReference type="GO" id="GO:0008320">
    <property type="term" value="F:protein transmembrane transporter activity"/>
    <property type="evidence" value="ECO:0007669"/>
    <property type="project" value="UniProtKB-UniRule"/>
</dbReference>
<keyword evidence="3 9" id="KW-1003">Cell membrane</keyword>
<evidence type="ECO:0000256" key="5">
    <source>
        <dbReference type="ARBA" id="ARBA00022927"/>
    </source>
</evidence>
<dbReference type="AlphaFoldDB" id="A0A2M6YV57"/>
<keyword evidence="5 9" id="KW-0653">Protein transport</keyword>
<keyword evidence="7 9" id="KW-0811">Translocation</keyword>
<evidence type="ECO:0000256" key="8">
    <source>
        <dbReference type="ARBA" id="ARBA00023136"/>
    </source>
</evidence>
<name>A0A2M6YV57_9BACT</name>
<reference evidence="11" key="1">
    <citation type="submission" date="2017-09" db="EMBL/GenBank/DDBJ databases">
        <title>Depth-based differentiation of microbial function through sediment-hosted aquifers and enrichment of novel symbionts in the deep terrestrial subsurface.</title>
        <authorList>
            <person name="Probst A.J."/>
            <person name="Ladd B."/>
            <person name="Jarett J.K."/>
            <person name="Geller-Mcgrath D.E."/>
            <person name="Sieber C.M.K."/>
            <person name="Emerson J.B."/>
            <person name="Anantharaman K."/>
            <person name="Thomas B.C."/>
            <person name="Malmstrom R."/>
            <person name="Stieglmeier M."/>
            <person name="Klingl A."/>
            <person name="Woyke T."/>
            <person name="Ryan C.M."/>
            <person name="Banfield J.F."/>
        </authorList>
    </citation>
    <scope>NUCLEOTIDE SEQUENCE [LARGE SCALE GENOMIC DNA]</scope>
</reference>
<keyword evidence="6 9" id="KW-1133">Transmembrane helix</keyword>
<evidence type="ECO:0000256" key="1">
    <source>
        <dbReference type="ARBA" id="ARBA00004370"/>
    </source>
</evidence>
<evidence type="ECO:0000256" key="3">
    <source>
        <dbReference type="ARBA" id="ARBA00022475"/>
    </source>
</evidence>
<dbReference type="GO" id="GO:0005886">
    <property type="term" value="C:plasma membrane"/>
    <property type="evidence" value="ECO:0007669"/>
    <property type="project" value="UniProtKB-SubCell"/>
</dbReference>
<dbReference type="Gene3D" id="1.20.5.1030">
    <property type="entry name" value="Preprotein translocase secy subunit"/>
    <property type="match status" value="1"/>
</dbReference>
<dbReference type="InterPro" id="IPR001901">
    <property type="entry name" value="Translocase_SecE/Sec61-g"/>
</dbReference>
<dbReference type="PANTHER" id="PTHR33910:SF1">
    <property type="entry name" value="PROTEIN TRANSLOCASE SUBUNIT SECE"/>
    <property type="match status" value="1"/>
</dbReference>
<evidence type="ECO:0000256" key="7">
    <source>
        <dbReference type="ARBA" id="ARBA00023010"/>
    </source>
</evidence>
<dbReference type="HAMAP" id="MF_00422">
    <property type="entry name" value="SecE"/>
    <property type="match status" value="1"/>
</dbReference>
<evidence type="ECO:0000256" key="4">
    <source>
        <dbReference type="ARBA" id="ARBA00022692"/>
    </source>
</evidence>
<protein>
    <recommendedName>
        <fullName evidence="9">Protein translocase subunit SecE</fullName>
    </recommendedName>
</protein>
<dbReference type="Pfam" id="PF00584">
    <property type="entry name" value="SecE"/>
    <property type="match status" value="1"/>
</dbReference>
<feature type="transmembrane region" description="Helical" evidence="9">
    <location>
        <begin position="35"/>
        <end position="58"/>
    </location>
</feature>
<dbReference type="PROSITE" id="PS01067">
    <property type="entry name" value="SECE_SEC61G"/>
    <property type="match status" value="1"/>
</dbReference>
<comment type="subunit">
    <text evidence="9">Component of the Sec protein translocase complex. Heterotrimer consisting of SecY, SecE and SecG subunits. The heterotrimers can form oligomers, although 1 heterotrimer is thought to be able to translocate proteins. Interacts with the ribosome. Interacts with SecDF, and other proteins may be involved. Interacts with SecA.</text>
</comment>
<dbReference type="InterPro" id="IPR038379">
    <property type="entry name" value="SecE_sf"/>
</dbReference>
<dbReference type="Proteomes" id="UP000230184">
    <property type="component" value="Unassembled WGS sequence"/>
</dbReference>
<keyword evidence="4 9" id="KW-0812">Transmembrane</keyword>
<evidence type="ECO:0000256" key="2">
    <source>
        <dbReference type="ARBA" id="ARBA00022448"/>
    </source>
</evidence>
<keyword evidence="2 9" id="KW-0813">Transport</keyword>
<proteinExistence type="inferred from homology"/>
<comment type="similarity">
    <text evidence="9">Belongs to the SecE/SEC61-gamma family.</text>
</comment>
<dbReference type="GO" id="GO:0043952">
    <property type="term" value="P:protein transport by the Sec complex"/>
    <property type="evidence" value="ECO:0007669"/>
    <property type="project" value="UniProtKB-UniRule"/>
</dbReference>
<keyword evidence="8 9" id="KW-0472">Membrane</keyword>